<dbReference type="PANTHER" id="PTHR43277">
    <property type="entry name" value="ARGININE DECARBOXYLASE"/>
    <property type="match status" value="1"/>
</dbReference>
<keyword evidence="4" id="KW-0663">Pyridoxal phosphate</keyword>
<dbReference type="Gene3D" id="3.40.640.10">
    <property type="entry name" value="Type I PLP-dependent aspartate aminotransferase-like (Major domain)"/>
    <property type="match status" value="1"/>
</dbReference>
<comment type="cofactor">
    <cofactor evidence="1">
        <name>pyridoxal 5'-phosphate</name>
        <dbReference type="ChEBI" id="CHEBI:597326"/>
    </cofactor>
</comment>
<evidence type="ECO:0000256" key="3">
    <source>
        <dbReference type="ARBA" id="ARBA00022793"/>
    </source>
</evidence>
<accession>A0A918ZJX9</accession>
<dbReference type="SUPFAM" id="SSF53383">
    <property type="entry name" value="PLP-dependent transferases"/>
    <property type="match status" value="1"/>
</dbReference>
<dbReference type="EMBL" id="BNAT01000044">
    <property type="protein sequence ID" value="GHE56973.1"/>
    <property type="molecule type" value="Genomic_DNA"/>
</dbReference>
<dbReference type="AlphaFoldDB" id="A0A918ZJX9"/>
<dbReference type="InterPro" id="IPR036633">
    <property type="entry name" value="Prn/Lys/Arg_de-COase_C_sf"/>
</dbReference>
<evidence type="ECO:0000313" key="8">
    <source>
        <dbReference type="EMBL" id="GHE56973.1"/>
    </source>
</evidence>
<dbReference type="GO" id="GO:0016831">
    <property type="term" value="F:carboxy-lyase activity"/>
    <property type="evidence" value="ECO:0007669"/>
    <property type="project" value="UniProtKB-KW"/>
</dbReference>
<keyword evidence="3" id="KW-0210">Decarboxylase</keyword>
<evidence type="ECO:0000256" key="2">
    <source>
        <dbReference type="ARBA" id="ARBA00010671"/>
    </source>
</evidence>
<keyword evidence="5" id="KW-0456">Lyase</keyword>
<evidence type="ECO:0000313" key="9">
    <source>
        <dbReference type="Proteomes" id="UP000603227"/>
    </source>
</evidence>
<name>A0A918ZJX9_9ACTN</name>
<dbReference type="InterPro" id="IPR000310">
    <property type="entry name" value="Orn/Lys/Arg_deCO2ase_major_dom"/>
</dbReference>
<dbReference type="Pfam" id="PF01276">
    <property type="entry name" value="OKR_DC_1"/>
    <property type="match status" value="1"/>
</dbReference>
<sequence length="193" mass="20738">MTYASAHERKLDHSRAPVLEALEQHRRSGRHAFTPPGHKGGTGVDARVALTLGPDVFASDVLALNGLDDRRMSGRVLERAEELMADAVDADRAYFSTSPPPIRLPSPEGLELAEVMSPRDAFFGPVEEVPVAQAVGRVAAEPASPYPPGVPVVCPGERINREVVEYLMSGVGHGMYVPDPSDPELRTLRVVAA</sequence>
<feature type="domain" description="Orn/Lys/Arg decarboxylases family 1 pyridoxal-P attachment site" evidence="6">
    <location>
        <begin position="17"/>
        <end position="97"/>
    </location>
</feature>
<evidence type="ECO:0000256" key="1">
    <source>
        <dbReference type="ARBA" id="ARBA00001933"/>
    </source>
</evidence>
<evidence type="ECO:0000259" key="6">
    <source>
        <dbReference type="Pfam" id="PF01276"/>
    </source>
</evidence>
<proteinExistence type="inferred from homology"/>
<dbReference type="RefSeq" id="WP_229914337.1">
    <property type="nucleotide sequence ID" value="NZ_BNAT01000044.1"/>
</dbReference>
<dbReference type="InterPro" id="IPR052357">
    <property type="entry name" value="Orn_Lys_Arg_decarboxylase-I"/>
</dbReference>
<dbReference type="Pfam" id="PF03711">
    <property type="entry name" value="OKR_DC_1_C"/>
    <property type="match status" value="1"/>
</dbReference>
<dbReference type="InterPro" id="IPR008286">
    <property type="entry name" value="Prn/Lys/Arg_de-COase_C"/>
</dbReference>
<organism evidence="8 9">
    <name type="scientific">Streptomyces capitiformicae</name>
    <dbReference type="NCBI Taxonomy" id="2014920"/>
    <lineage>
        <taxon>Bacteria</taxon>
        <taxon>Bacillati</taxon>
        <taxon>Actinomycetota</taxon>
        <taxon>Actinomycetes</taxon>
        <taxon>Kitasatosporales</taxon>
        <taxon>Streptomycetaceae</taxon>
        <taxon>Streptomyces</taxon>
    </lineage>
</organism>
<dbReference type="SUPFAM" id="SSF55904">
    <property type="entry name" value="Ornithine decarboxylase C-terminal domain"/>
    <property type="match status" value="1"/>
</dbReference>
<evidence type="ECO:0000259" key="7">
    <source>
        <dbReference type="Pfam" id="PF03711"/>
    </source>
</evidence>
<dbReference type="PANTHER" id="PTHR43277:SF4">
    <property type="entry name" value="ARGININE DECARBOXYLASE"/>
    <property type="match status" value="1"/>
</dbReference>
<evidence type="ECO:0000256" key="4">
    <source>
        <dbReference type="ARBA" id="ARBA00022898"/>
    </source>
</evidence>
<evidence type="ECO:0000256" key="5">
    <source>
        <dbReference type="ARBA" id="ARBA00023239"/>
    </source>
</evidence>
<reference evidence="8" key="1">
    <citation type="journal article" date="2014" name="Int. J. Syst. Evol. Microbiol.">
        <title>Complete genome sequence of Corynebacterium casei LMG S-19264T (=DSM 44701T), isolated from a smear-ripened cheese.</title>
        <authorList>
            <consortium name="US DOE Joint Genome Institute (JGI-PGF)"/>
            <person name="Walter F."/>
            <person name="Albersmeier A."/>
            <person name="Kalinowski J."/>
            <person name="Ruckert C."/>
        </authorList>
    </citation>
    <scope>NUCLEOTIDE SEQUENCE</scope>
    <source>
        <strain evidence="8">CGMCC 4.7403</strain>
    </source>
</reference>
<gene>
    <name evidence="8" type="ORF">GCM10017771_79760</name>
</gene>
<dbReference type="InterPro" id="IPR015421">
    <property type="entry name" value="PyrdxlP-dep_Trfase_major"/>
</dbReference>
<dbReference type="Proteomes" id="UP000603227">
    <property type="component" value="Unassembled WGS sequence"/>
</dbReference>
<reference evidence="8" key="2">
    <citation type="submission" date="2020-09" db="EMBL/GenBank/DDBJ databases">
        <authorList>
            <person name="Sun Q."/>
            <person name="Zhou Y."/>
        </authorList>
    </citation>
    <scope>NUCLEOTIDE SEQUENCE</scope>
    <source>
        <strain evidence="8">CGMCC 4.7403</strain>
    </source>
</reference>
<comment type="similarity">
    <text evidence="2">Belongs to the Orn/Lys/Arg decarboxylase class-I family.</text>
</comment>
<feature type="domain" description="Orn/Lys/Arg decarboxylase C-terminal" evidence="7">
    <location>
        <begin position="116"/>
        <end position="168"/>
    </location>
</feature>
<comment type="caution">
    <text evidence="8">The sequence shown here is derived from an EMBL/GenBank/DDBJ whole genome shotgun (WGS) entry which is preliminary data.</text>
</comment>
<dbReference type="InterPro" id="IPR015424">
    <property type="entry name" value="PyrdxlP-dep_Trfase"/>
</dbReference>
<dbReference type="Gene3D" id="3.90.100.10">
    <property type="entry name" value="Orn/Lys/Arg decarboxylase, C-terminal domain"/>
    <property type="match status" value="1"/>
</dbReference>
<keyword evidence="9" id="KW-1185">Reference proteome</keyword>
<evidence type="ECO:0008006" key="10">
    <source>
        <dbReference type="Google" id="ProtNLM"/>
    </source>
</evidence>
<protein>
    <recommendedName>
        <fullName evidence="10">Arginine decarboxylase</fullName>
    </recommendedName>
</protein>